<feature type="compositionally biased region" description="Basic and acidic residues" evidence="1">
    <location>
        <begin position="256"/>
        <end position="265"/>
    </location>
</feature>
<dbReference type="Proteomes" id="UP000053144">
    <property type="component" value="Chromosome 10"/>
</dbReference>
<dbReference type="AlphaFoldDB" id="A0A0L9VK34"/>
<organism evidence="2 3">
    <name type="scientific">Phaseolus angularis</name>
    <name type="common">Azuki bean</name>
    <name type="synonym">Vigna angularis</name>
    <dbReference type="NCBI Taxonomy" id="3914"/>
    <lineage>
        <taxon>Eukaryota</taxon>
        <taxon>Viridiplantae</taxon>
        <taxon>Streptophyta</taxon>
        <taxon>Embryophyta</taxon>
        <taxon>Tracheophyta</taxon>
        <taxon>Spermatophyta</taxon>
        <taxon>Magnoliopsida</taxon>
        <taxon>eudicotyledons</taxon>
        <taxon>Gunneridae</taxon>
        <taxon>Pentapetalae</taxon>
        <taxon>rosids</taxon>
        <taxon>fabids</taxon>
        <taxon>Fabales</taxon>
        <taxon>Fabaceae</taxon>
        <taxon>Papilionoideae</taxon>
        <taxon>50 kb inversion clade</taxon>
        <taxon>NPAAA clade</taxon>
        <taxon>indigoferoid/millettioid clade</taxon>
        <taxon>Phaseoleae</taxon>
        <taxon>Vigna</taxon>
    </lineage>
</organism>
<feature type="compositionally biased region" description="Acidic residues" evidence="1">
    <location>
        <begin position="266"/>
        <end position="278"/>
    </location>
</feature>
<proteinExistence type="predicted"/>
<evidence type="ECO:0000256" key="1">
    <source>
        <dbReference type="SAM" id="MobiDB-lite"/>
    </source>
</evidence>
<sequence length="1018" mass="115581">MVPFTVADVCMGLGLGVGGLDVNFDDNFDAVVSHQFSSKSFTLKDVIHRIELLIQNNDTDVDFVCRLYILVCFIVFYFPRHSKAVSNMPFTVLDNIDNLYEYNWAKAVHTFVVNSIGNASRKIRQRDIRDLGLSGNVAVLEVWAVERLGLANGAHDIVFLRIMNWRSLKLRSNKIEDLFKRKEICWEWFLREEDRRNSIICAALHLEEGSIAEDDGDELGLSWEEVIMKKIEDNQRKMVAMDKDLRTLATLVGVGKEDDDKGNDGKEEDGDVDGDGGADGEDQCFQTFKYTDVGGCCEGQKKDVEDVMDIAPVVCTVPLHHDTEDDNLLNVNRTQLYNLVIPFKLPWSEDDVWRLDQRRLPKVWVGLTTWKTPLFGPPNSPHSGETPANLPRHSGSTPGQGRNHLGRSDTFNASLSRWARTDETRCRVHVERSTSDLWRRETERAGGDLSDTTFNVERRHSGKHSVSLSLVNPFSNSLVSLSRSQHPSPMFAPLLSLQSSKINFKFETQLLLCPSLVTSHFSSFSHQNVDRSHADTFDLFCEPFFEHSLQQPPPCFQPYGEQPSWPMQQQLPHSYWDQYAEPEQENFQSVQPWQDQFCDQLQQGMPSSELQGLTTQLAQLVAAVNKLTWKAEEENDATIKETPLEAPAFIESHTFESLTTSAIASSTPQCYQDADQLWQTQFHESEQQVAYTSDCMAYMWKVAAKFARNDSDEVVSEKILQVYSELDINAFELFKLEPIEPVLDSFTGTPVHTHILASLFSIEHIDISDSHHLCTDMEFYESFNDAAADLEIGKVIFEEPQQVDSKIELPVCLGEVQNNFDDLVHVKSEKPLPDILAITVGNSELVDEIFAVNHTNTPTDGCSDLNALFFDDLLEDLISASDINEHVFMDTHAHFEFDVSAAKLNEQEAAETKVVLVEARDDVNTAQGVWNFQNQQQLQQESWLMQQSAWKVQNQLPALNGKLLLLQWRAEKEQFNATLEAMHKVDEQNGEKRIRSFFPFLLNSSYRSFIVISIVIAL</sequence>
<protein>
    <recommendedName>
        <fullName evidence="4">Aminotransferase-like plant mobile domain-containing protein</fullName>
    </recommendedName>
</protein>
<reference evidence="3" key="1">
    <citation type="journal article" date="2015" name="Proc. Natl. Acad. Sci. U.S.A.">
        <title>Genome sequencing of adzuki bean (Vigna angularis) provides insight into high starch and low fat accumulation and domestication.</title>
        <authorList>
            <person name="Yang K."/>
            <person name="Tian Z."/>
            <person name="Chen C."/>
            <person name="Luo L."/>
            <person name="Zhao B."/>
            <person name="Wang Z."/>
            <person name="Yu L."/>
            <person name="Li Y."/>
            <person name="Sun Y."/>
            <person name="Li W."/>
            <person name="Chen Y."/>
            <person name="Li Y."/>
            <person name="Zhang Y."/>
            <person name="Ai D."/>
            <person name="Zhao J."/>
            <person name="Shang C."/>
            <person name="Ma Y."/>
            <person name="Wu B."/>
            <person name="Wang M."/>
            <person name="Gao L."/>
            <person name="Sun D."/>
            <person name="Zhang P."/>
            <person name="Guo F."/>
            <person name="Wang W."/>
            <person name="Li Y."/>
            <person name="Wang J."/>
            <person name="Varshney R.K."/>
            <person name="Wang J."/>
            <person name="Ling H.Q."/>
            <person name="Wan P."/>
        </authorList>
    </citation>
    <scope>NUCLEOTIDE SEQUENCE</scope>
    <source>
        <strain evidence="3">cv. Jingnong 6</strain>
    </source>
</reference>
<feature type="region of interest" description="Disordered" evidence="1">
    <location>
        <begin position="256"/>
        <end position="278"/>
    </location>
</feature>
<dbReference type="Gramene" id="KOM55410">
    <property type="protein sequence ID" value="KOM55410"/>
    <property type="gene ID" value="LR48_Vigan10g130200"/>
</dbReference>
<evidence type="ECO:0000313" key="2">
    <source>
        <dbReference type="EMBL" id="KOM55410.1"/>
    </source>
</evidence>
<name>A0A0L9VK34_PHAAN</name>
<evidence type="ECO:0008006" key="4">
    <source>
        <dbReference type="Google" id="ProtNLM"/>
    </source>
</evidence>
<feature type="region of interest" description="Disordered" evidence="1">
    <location>
        <begin position="374"/>
        <end position="408"/>
    </location>
</feature>
<evidence type="ECO:0000313" key="3">
    <source>
        <dbReference type="Proteomes" id="UP000053144"/>
    </source>
</evidence>
<accession>A0A0L9VK34</accession>
<gene>
    <name evidence="2" type="ORF">LR48_Vigan10g130200</name>
</gene>
<dbReference type="EMBL" id="CM003380">
    <property type="protein sequence ID" value="KOM55410.1"/>
    <property type="molecule type" value="Genomic_DNA"/>
</dbReference>